<evidence type="ECO:0000313" key="1">
    <source>
        <dbReference type="EMBL" id="RDY03852.1"/>
    </source>
</evidence>
<feature type="non-terminal residue" evidence="1">
    <location>
        <position position="1"/>
    </location>
</feature>
<accession>A0A371HMC5</accession>
<organism evidence="1 2">
    <name type="scientific">Mucuna pruriens</name>
    <name type="common">Velvet bean</name>
    <name type="synonym">Dolichos pruriens</name>
    <dbReference type="NCBI Taxonomy" id="157652"/>
    <lineage>
        <taxon>Eukaryota</taxon>
        <taxon>Viridiplantae</taxon>
        <taxon>Streptophyta</taxon>
        <taxon>Embryophyta</taxon>
        <taxon>Tracheophyta</taxon>
        <taxon>Spermatophyta</taxon>
        <taxon>Magnoliopsida</taxon>
        <taxon>eudicotyledons</taxon>
        <taxon>Gunneridae</taxon>
        <taxon>Pentapetalae</taxon>
        <taxon>rosids</taxon>
        <taxon>fabids</taxon>
        <taxon>Fabales</taxon>
        <taxon>Fabaceae</taxon>
        <taxon>Papilionoideae</taxon>
        <taxon>50 kb inversion clade</taxon>
        <taxon>NPAAA clade</taxon>
        <taxon>indigoferoid/millettioid clade</taxon>
        <taxon>Phaseoleae</taxon>
        <taxon>Mucuna</taxon>
    </lineage>
</organism>
<sequence length="110" mass="12546">MEVEDVEDHYDPALVNLRQEEDESLRSFMERFTTVAIKIKDLSPKVTLHSMIMVLKPELFSNSLCKKPLASMDELRARAFGYIQMKEMSRALSGEKLEVGMKGDVEATYG</sequence>
<gene>
    <name evidence="1" type="ORF">CR513_12507</name>
</gene>
<proteinExistence type="predicted"/>
<dbReference type="Proteomes" id="UP000257109">
    <property type="component" value="Unassembled WGS sequence"/>
</dbReference>
<evidence type="ECO:0008006" key="3">
    <source>
        <dbReference type="Google" id="ProtNLM"/>
    </source>
</evidence>
<comment type="caution">
    <text evidence="1">The sequence shown here is derived from an EMBL/GenBank/DDBJ whole genome shotgun (WGS) entry which is preliminary data.</text>
</comment>
<name>A0A371HMC5_MUCPR</name>
<evidence type="ECO:0000313" key="2">
    <source>
        <dbReference type="Proteomes" id="UP000257109"/>
    </source>
</evidence>
<protein>
    <recommendedName>
        <fullName evidence="3">Retrotransposon gag domain-containing protein</fullName>
    </recommendedName>
</protein>
<dbReference type="EMBL" id="QJKJ01002193">
    <property type="protein sequence ID" value="RDY03852.1"/>
    <property type="molecule type" value="Genomic_DNA"/>
</dbReference>
<dbReference type="OrthoDB" id="786383at2759"/>
<keyword evidence="2" id="KW-1185">Reference proteome</keyword>
<dbReference type="AlphaFoldDB" id="A0A371HMC5"/>
<reference evidence="1" key="1">
    <citation type="submission" date="2018-05" db="EMBL/GenBank/DDBJ databases">
        <title>Draft genome of Mucuna pruriens seed.</title>
        <authorList>
            <person name="Nnadi N.E."/>
            <person name="Vos R."/>
            <person name="Hasami M.H."/>
            <person name="Devisetty U.K."/>
            <person name="Aguiy J.C."/>
        </authorList>
    </citation>
    <scope>NUCLEOTIDE SEQUENCE [LARGE SCALE GENOMIC DNA]</scope>
    <source>
        <strain evidence="1">JCA_2017</strain>
    </source>
</reference>